<organism evidence="1 2">
    <name type="scientific">Lolium multiflorum</name>
    <name type="common">Italian ryegrass</name>
    <name type="synonym">Lolium perenne subsp. multiflorum</name>
    <dbReference type="NCBI Taxonomy" id="4521"/>
    <lineage>
        <taxon>Eukaryota</taxon>
        <taxon>Viridiplantae</taxon>
        <taxon>Streptophyta</taxon>
        <taxon>Embryophyta</taxon>
        <taxon>Tracheophyta</taxon>
        <taxon>Spermatophyta</taxon>
        <taxon>Magnoliopsida</taxon>
        <taxon>Liliopsida</taxon>
        <taxon>Poales</taxon>
        <taxon>Poaceae</taxon>
        <taxon>BOP clade</taxon>
        <taxon>Pooideae</taxon>
        <taxon>Poodae</taxon>
        <taxon>Poeae</taxon>
        <taxon>Poeae Chloroplast Group 2 (Poeae type)</taxon>
        <taxon>Loliodinae</taxon>
        <taxon>Loliinae</taxon>
        <taxon>Lolium</taxon>
    </lineage>
</organism>
<comment type="caution">
    <text evidence="1">The sequence shown here is derived from an EMBL/GenBank/DDBJ whole genome shotgun (WGS) entry which is preliminary data.</text>
</comment>
<evidence type="ECO:0000313" key="2">
    <source>
        <dbReference type="Proteomes" id="UP001231189"/>
    </source>
</evidence>
<dbReference type="InterPro" id="IPR009003">
    <property type="entry name" value="Peptidase_S1_PA"/>
</dbReference>
<dbReference type="SUPFAM" id="SSF50494">
    <property type="entry name" value="Trypsin-like serine proteases"/>
    <property type="match status" value="1"/>
</dbReference>
<accession>A0AAD8T0B7</accession>
<gene>
    <name evidence="1" type="ORF">QYE76_055289</name>
</gene>
<dbReference type="Pfam" id="PF13365">
    <property type="entry name" value="Trypsin_2"/>
    <property type="match status" value="1"/>
</dbReference>
<dbReference type="PANTHER" id="PTHR18868">
    <property type="entry name" value="OS07G0665300 PROTEIN-RELATED"/>
    <property type="match status" value="1"/>
</dbReference>
<proteinExistence type="predicted"/>
<protein>
    <submittedName>
        <fullName evidence="1">Uncharacterized protein</fullName>
    </submittedName>
</protein>
<dbReference type="Proteomes" id="UP001231189">
    <property type="component" value="Unassembled WGS sequence"/>
</dbReference>
<dbReference type="AlphaFoldDB" id="A0AAD8T0B7"/>
<reference evidence="1" key="1">
    <citation type="submission" date="2023-07" db="EMBL/GenBank/DDBJ databases">
        <title>A chromosome-level genome assembly of Lolium multiflorum.</title>
        <authorList>
            <person name="Chen Y."/>
            <person name="Copetti D."/>
            <person name="Kolliker R."/>
            <person name="Studer B."/>
        </authorList>
    </citation>
    <scope>NUCLEOTIDE SEQUENCE</scope>
    <source>
        <strain evidence="1">02402/16</strain>
        <tissue evidence="1">Leaf</tissue>
    </source>
</reference>
<evidence type="ECO:0000313" key="1">
    <source>
        <dbReference type="EMBL" id="KAK1667130.1"/>
    </source>
</evidence>
<sequence length="119" mass="12977">MAVVSIEGICSYRATELDEMSQTEVGAQVVALGRGFESGKLMATNGSVTGKRSRFDCEELQMSTCKITKAGIGGALVHFDGNFVGMNFFDMAQTPYLPRNVPVAIEAPDELKFPRYLFL</sequence>
<dbReference type="EMBL" id="JAUUTY010000003">
    <property type="protein sequence ID" value="KAK1667130.1"/>
    <property type="molecule type" value="Genomic_DNA"/>
</dbReference>
<dbReference type="Gene3D" id="2.40.10.120">
    <property type="match status" value="1"/>
</dbReference>
<name>A0AAD8T0B7_LOLMU</name>
<dbReference type="PANTHER" id="PTHR18868:SF41">
    <property type="match status" value="1"/>
</dbReference>
<keyword evidence="2" id="KW-1185">Reference proteome</keyword>